<gene>
    <name evidence="1" type="ORF">MNBD_UNCLBAC01-1014</name>
</gene>
<organism evidence="1">
    <name type="scientific">hydrothermal vent metagenome</name>
    <dbReference type="NCBI Taxonomy" id="652676"/>
    <lineage>
        <taxon>unclassified sequences</taxon>
        <taxon>metagenomes</taxon>
        <taxon>ecological metagenomes</taxon>
    </lineage>
</organism>
<evidence type="ECO:0000313" key="1">
    <source>
        <dbReference type="EMBL" id="VAX36369.1"/>
    </source>
</evidence>
<protein>
    <submittedName>
        <fullName evidence="1">Uncharacterized protein</fullName>
    </submittedName>
</protein>
<reference evidence="1" key="1">
    <citation type="submission" date="2018-06" db="EMBL/GenBank/DDBJ databases">
        <authorList>
            <person name="Zhirakovskaya E."/>
        </authorList>
    </citation>
    <scope>NUCLEOTIDE SEQUENCE</scope>
</reference>
<sequence>MGNQYDFKKEWEKTKKNLIKFSKEAAEVAKKGEAELIKISKQSKLHIDSTAATLKKEKLYYLIGKEYAKAKNPAKPSAKLGKLMEELKEVNKEQKAVKGKLQGKKKKQ</sequence>
<dbReference type="AlphaFoldDB" id="A0A3B1D2J9"/>
<name>A0A3B1D2J9_9ZZZZ</name>
<dbReference type="EMBL" id="UOGJ01000094">
    <property type="protein sequence ID" value="VAX36369.1"/>
    <property type="molecule type" value="Genomic_DNA"/>
</dbReference>
<accession>A0A3B1D2J9</accession>
<proteinExistence type="predicted"/>